<evidence type="ECO:0000259" key="3">
    <source>
        <dbReference type="PROSITE" id="PS51272"/>
    </source>
</evidence>
<feature type="domain" description="SLH" evidence="3">
    <location>
        <begin position="547"/>
        <end position="608"/>
    </location>
</feature>
<gene>
    <name evidence="4" type="ORF">QY95_00985</name>
</gene>
<dbReference type="Proteomes" id="UP000031563">
    <property type="component" value="Unassembled WGS sequence"/>
</dbReference>
<protein>
    <recommendedName>
        <fullName evidence="3">SLH domain-containing protein</fullName>
    </recommendedName>
</protein>
<proteinExistence type="predicted"/>
<dbReference type="PANTHER" id="PTHR43308:SF5">
    <property type="entry name" value="S-LAYER PROTEIN _ PEPTIDOGLYCAN ENDO-BETA-N-ACETYLGLUCOSAMINIDASE"/>
    <property type="match status" value="1"/>
</dbReference>
<dbReference type="EMBL" id="JWIR02000025">
    <property type="protein sequence ID" value="KKB40922.1"/>
    <property type="molecule type" value="Genomic_DNA"/>
</dbReference>
<evidence type="ECO:0000313" key="5">
    <source>
        <dbReference type="Proteomes" id="UP000031563"/>
    </source>
</evidence>
<feature type="region of interest" description="Disordered" evidence="2">
    <location>
        <begin position="236"/>
        <end position="278"/>
    </location>
</feature>
<sequence length="679" mass="72938">MLKKFPFSNKAAKAMIAATVAFTPIATVPGLLEGSQVEAAEQNFTDLESLIAYLQTVKGELSEEQLQAVEQAQQNVEANNVADYADRLLNANTTDQEKELITASIQLLLDINLMAVDQAALDEFKEAQSQNVQEVFGTEAAPVTIDQYVNYLYNVEAAFLDNIQLRDSSKITNSIYIETLIAALMSGEDKTPNNAIKKKLIQLVNFDNARGAVFEYLEKVDPGAAAGKAFVSGIKGETGNDDSNDDGNSDDNGDTDDNADDTIATPGSANPTDTGVTVTPAITADGQAVITTDMYDSILHPLTSEKNQVAIELPEETTSVLIPITLIDQLGLVLDENLGLIRVKSGDVTYDVNPSDVDTAALAGKLGASVQNVSVKVSVTPASAEREQQVATKVEAAGATLLSPIVDFTLEATDGEETIPVDLLGQKYIDRAFTLSEAANANKATGIRINEDGSFQAVPTIFNEQTATVKSLQNSEFAVIQGDVTFPDVNNGENWAEAYIETLASKQVIKGGTNGKYNPDQYMTRAQFAVLLSRALGLPGAEYDDRFEDVEGDEWFNENGAFMAAVKSGIIKGRTDGKFAPSDKITRNDATAMIGRALNLDYVAFDLAKLDTDKAIADFKDARDIGASTRQDVLRAYQAGIVNGTSKGTFEPDAFTKRDQMAKILAEFLIAADLMNDID</sequence>
<dbReference type="PROSITE" id="PS51272">
    <property type="entry name" value="SLH"/>
    <property type="match status" value="3"/>
</dbReference>
<name>A0A0F5I6X0_BACTR</name>
<evidence type="ECO:0000256" key="1">
    <source>
        <dbReference type="ARBA" id="ARBA00022729"/>
    </source>
</evidence>
<dbReference type="InterPro" id="IPR001119">
    <property type="entry name" value="SLH_dom"/>
</dbReference>
<feature type="compositionally biased region" description="Acidic residues" evidence="2">
    <location>
        <begin position="239"/>
        <end position="260"/>
    </location>
</feature>
<reference evidence="4" key="1">
    <citation type="submission" date="2015-02" db="EMBL/GenBank/DDBJ databases">
        <title>Genome Assembly of Bacillaceae bacterium MTCC 8252.</title>
        <authorList>
            <person name="Verma A."/>
            <person name="Khatri I."/>
            <person name="Mual P."/>
            <person name="Subramanian S."/>
            <person name="Krishnamurthi S."/>
        </authorList>
    </citation>
    <scope>NUCLEOTIDE SEQUENCE [LARGE SCALE GENOMIC DNA]</scope>
    <source>
        <strain evidence="4">MTCC 8252</strain>
    </source>
</reference>
<dbReference type="OrthoDB" id="663332at2"/>
<dbReference type="RefSeq" id="WP_040047408.1">
    <property type="nucleotide sequence ID" value="NZ_JWIR02000025.1"/>
</dbReference>
<feature type="domain" description="SLH" evidence="3">
    <location>
        <begin position="483"/>
        <end position="546"/>
    </location>
</feature>
<comment type="caution">
    <text evidence="4">The sequence shown here is derived from an EMBL/GenBank/DDBJ whole genome shotgun (WGS) entry which is preliminary data.</text>
</comment>
<evidence type="ECO:0000256" key="2">
    <source>
        <dbReference type="SAM" id="MobiDB-lite"/>
    </source>
</evidence>
<keyword evidence="1" id="KW-0732">Signal</keyword>
<keyword evidence="5" id="KW-1185">Reference proteome</keyword>
<accession>A0A0F5I6X0</accession>
<feature type="domain" description="SLH" evidence="3">
    <location>
        <begin position="616"/>
        <end position="679"/>
    </location>
</feature>
<dbReference type="Pfam" id="PF00395">
    <property type="entry name" value="SLH"/>
    <property type="match status" value="3"/>
</dbReference>
<dbReference type="STRING" id="1221996.QY95_00985"/>
<organism evidence="4 5">
    <name type="scientific">Bacillus thermotolerans</name>
    <name type="common">Quasibacillus thermotolerans</name>
    <dbReference type="NCBI Taxonomy" id="1221996"/>
    <lineage>
        <taxon>Bacteria</taxon>
        <taxon>Bacillati</taxon>
        <taxon>Bacillota</taxon>
        <taxon>Bacilli</taxon>
        <taxon>Bacillales</taxon>
        <taxon>Bacillaceae</taxon>
        <taxon>Bacillus</taxon>
    </lineage>
</organism>
<dbReference type="InterPro" id="IPR051465">
    <property type="entry name" value="Cell_Envelope_Struct_Comp"/>
</dbReference>
<feature type="compositionally biased region" description="Polar residues" evidence="2">
    <location>
        <begin position="265"/>
        <end position="277"/>
    </location>
</feature>
<evidence type="ECO:0000313" key="4">
    <source>
        <dbReference type="EMBL" id="KKB40922.1"/>
    </source>
</evidence>
<dbReference type="AlphaFoldDB" id="A0A0F5I6X0"/>
<dbReference type="PANTHER" id="PTHR43308">
    <property type="entry name" value="OUTER MEMBRANE PROTEIN ALPHA-RELATED"/>
    <property type="match status" value="1"/>
</dbReference>